<accession>A0A643FHN4</accession>
<dbReference type="RefSeq" id="WP_150993590.1">
    <property type="nucleotide sequence ID" value="NZ_CP062803.1"/>
</dbReference>
<dbReference type="AlphaFoldDB" id="A0A643FHN4"/>
<dbReference type="GeneID" id="98402481"/>
<protein>
    <submittedName>
        <fullName evidence="1">Uncharacterized protein</fullName>
    </submittedName>
</protein>
<organism evidence="1 2">
    <name type="scientific">Cupriavidus basilensis</name>
    <dbReference type="NCBI Taxonomy" id="68895"/>
    <lineage>
        <taxon>Bacteria</taxon>
        <taxon>Pseudomonadati</taxon>
        <taxon>Pseudomonadota</taxon>
        <taxon>Betaproteobacteria</taxon>
        <taxon>Burkholderiales</taxon>
        <taxon>Burkholderiaceae</taxon>
        <taxon>Cupriavidus</taxon>
    </lineage>
</organism>
<proteinExistence type="predicted"/>
<dbReference type="Proteomes" id="UP000397656">
    <property type="component" value="Chromosome 1"/>
</dbReference>
<reference evidence="1 2" key="1">
    <citation type="submission" date="2020-10" db="EMBL/GenBank/DDBJ databases">
        <title>Complete genome sequence of Cupriavidus basilensis CCUG 49340T.</title>
        <authorList>
            <person name="Salva-Serra F."/>
            <person name="Donoso R.A."/>
            <person name="Cho K.H."/>
            <person name="Yoo J.A."/>
            <person name="Lee K."/>
            <person name="Yoon S.-H."/>
            <person name="Perez-Pantoja D."/>
            <person name="Moore E.R.B."/>
        </authorList>
    </citation>
    <scope>NUCLEOTIDE SEQUENCE [LARGE SCALE GENOMIC DNA]</scope>
    <source>
        <strain evidence="2">CCUG 49340</strain>
    </source>
</reference>
<evidence type="ECO:0000313" key="1">
    <source>
        <dbReference type="EMBL" id="QOT75729.1"/>
    </source>
</evidence>
<name>A0A643FHN4_9BURK</name>
<gene>
    <name evidence="1" type="ORF">F7R26_016325</name>
</gene>
<dbReference type="EMBL" id="CP062803">
    <property type="protein sequence ID" value="QOT75729.1"/>
    <property type="molecule type" value="Genomic_DNA"/>
</dbReference>
<sequence>MKTGTKIKADPRKADPRLRSAIRLAALAAAVFLVLYGLDVRDRSTAHECRREDSGDYIGETCYLAREHGTLFRLYAARSDELLAERTYLDPNAPRLLWFHDHVLYDIGAHDGKGYVTLPPTRWDWLRARLP</sequence>
<evidence type="ECO:0000313" key="2">
    <source>
        <dbReference type="Proteomes" id="UP000397656"/>
    </source>
</evidence>